<proteinExistence type="predicted"/>
<protein>
    <submittedName>
        <fullName evidence="1">Uncharacterized protein</fullName>
    </submittedName>
</protein>
<sequence length="79" mass="8949">MGELTPVIEKLTSEEDTLLKSGECPKCHSKHFVRGPSGGHALNIACEHGHRFWFAPPFTSEYQGQIRVERHGDNLEAWF</sequence>
<dbReference type="EMBL" id="MT143883">
    <property type="protein sequence ID" value="QJB04490.1"/>
    <property type="molecule type" value="Genomic_DNA"/>
</dbReference>
<gene>
    <name evidence="1" type="ORF">MM171A00097_0090</name>
    <name evidence="2" type="ORF">MM171B00243_0044</name>
</gene>
<evidence type="ECO:0000313" key="2">
    <source>
        <dbReference type="EMBL" id="QJB04490.1"/>
    </source>
</evidence>
<evidence type="ECO:0000313" key="1">
    <source>
        <dbReference type="EMBL" id="QJA43443.1"/>
    </source>
</evidence>
<dbReference type="EMBL" id="MT143710">
    <property type="protein sequence ID" value="QJA43443.1"/>
    <property type="molecule type" value="Genomic_DNA"/>
</dbReference>
<accession>A0A6H1Z6C9</accession>
<dbReference type="AlphaFoldDB" id="A0A6H1Z6C9"/>
<reference evidence="1" key="1">
    <citation type="submission" date="2020-03" db="EMBL/GenBank/DDBJ databases">
        <title>The deep terrestrial virosphere.</title>
        <authorList>
            <person name="Holmfeldt K."/>
            <person name="Nilsson E."/>
            <person name="Simone D."/>
            <person name="Lopez-Fernandez M."/>
            <person name="Wu X."/>
            <person name="de Brujin I."/>
            <person name="Lundin D."/>
            <person name="Andersson A."/>
            <person name="Bertilsson S."/>
            <person name="Dopson M."/>
        </authorList>
    </citation>
    <scope>NUCLEOTIDE SEQUENCE</scope>
    <source>
        <strain evidence="1">MM171A00097</strain>
        <strain evidence="2">MM171B00243</strain>
    </source>
</reference>
<name>A0A6H1Z6C9_9ZZZZ</name>
<organism evidence="1">
    <name type="scientific">viral metagenome</name>
    <dbReference type="NCBI Taxonomy" id="1070528"/>
    <lineage>
        <taxon>unclassified sequences</taxon>
        <taxon>metagenomes</taxon>
        <taxon>organismal metagenomes</taxon>
    </lineage>
</organism>